<evidence type="ECO:0000313" key="1">
    <source>
        <dbReference type="EMBL" id="GAA0234212.1"/>
    </source>
</evidence>
<gene>
    <name evidence="1" type="ORF">GCM10009539_19420</name>
</gene>
<sequence length="147" mass="15748">MREALQTKAFQIVAPVLQPGEQPVAAVRTNVGKFTDSRAGTVLKKGLVMEGVGGVGAAVLMARKEQFVVLTDRRLIFLQQTMLGGPGKKVLGEVPRHHVSLVEAQIGLFTLLRLAFGNQGDGVALTFPRQDKRNAVALAEALGHRQA</sequence>
<dbReference type="Proteomes" id="UP001500967">
    <property type="component" value="Unassembled WGS sequence"/>
</dbReference>
<proteinExistence type="predicted"/>
<dbReference type="RefSeq" id="WP_344648411.1">
    <property type="nucleotide sequence ID" value="NZ_BAAAGX010000007.1"/>
</dbReference>
<accession>A0ABP3DJE6</accession>
<evidence type="ECO:0000313" key="2">
    <source>
        <dbReference type="Proteomes" id="UP001500967"/>
    </source>
</evidence>
<comment type="caution">
    <text evidence="1">The sequence shown here is derived from an EMBL/GenBank/DDBJ whole genome shotgun (WGS) entry which is preliminary data.</text>
</comment>
<evidence type="ECO:0008006" key="3">
    <source>
        <dbReference type="Google" id="ProtNLM"/>
    </source>
</evidence>
<reference evidence="2" key="1">
    <citation type="journal article" date="2019" name="Int. J. Syst. Evol. Microbiol.">
        <title>The Global Catalogue of Microorganisms (GCM) 10K type strain sequencing project: providing services to taxonomists for standard genome sequencing and annotation.</title>
        <authorList>
            <consortium name="The Broad Institute Genomics Platform"/>
            <consortium name="The Broad Institute Genome Sequencing Center for Infectious Disease"/>
            <person name="Wu L."/>
            <person name="Ma J."/>
        </authorList>
    </citation>
    <scope>NUCLEOTIDE SEQUENCE [LARGE SCALE GENOMIC DNA]</scope>
    <source>
        <strain evidence="2">JCM 10425</strain>
    </source>
</reference>
<organism evidence="1 2">
    <name type="scientific">Cryptosporangium japonicum</name>
    <dbReference type="NCBI Taxonomy" id="80872"/>
    <lineage>
        <taxon>Bacteria</taxon>
        <taxon>Bacillati</taxon>
        <taxon>Actinomycetota</taxon>
        <taxon>Actinomycetes</taxon>
        <taxon>Cryptosporangiales</taxon>
        <taxon>Cryptosporangiaceae</taxon>
        <taxon>Cryptosporangium</taxon>
    </lineage>
</organism>
<name>A0ABP3DJE6_9ACTN</name>
<keyword evidence="2" id="KW-1185">Reference proteome</keyword>
<dbReference type="EMBL" id="BAAAGX010000007">
    <property type="protein sequence ID" value="GAA0234212.1"/>
    <property type="molecule type" value="Genomic_DNA"/>
</dbReference>
<protein>
    <recommendedName>
        <fullName evidence="3">YokE-like PH domain-containing protein</fullName>
    </recommendedName>
</protein>